<dbReference type="PANTHER" id="PTHR11461:SF372">
    <property type="entry name" value="ACCESSORY GLAND PROTEIN ACP76A-RELATED"/>
    <property type="match status" value="1"/>
</dbReference>
<dbReference type="Pfam" id="PF00079">
    <property type="entry name" value="Serpin"/>
    <property type="match status" value="1"/>
</dbReference>
<dbReference type="OrthoDB" id="671595at2759"/>
<evidence type="ECO:0000259" key="5">
    <source>
        <dbReference type="SMART" id="SM00093"/>
    </source>
</evidence>
<dbReference type="GO" id="GO:0004867">
    <property type="term" value="F:serine-type endopeptidase inhibitor activity"/>
    <property type="evidence" value="ECO:0007669"/>
    <property type="project" value="UniProtKB-KW"/>
</dbReference>
<dbReference type="InterPro" id="IPR042178">
    <property type="entry name" value="Serpin_sf_1"/>
</dbReference>
<name>A0A034WAJ5_BACDO</name>
<gene>
    <name evidence="6" type="primary">SPB8</name>
</gene>
<dbReference type="InterPro" id="IPR023795">
    <property type="entry name" value="Serpin_CS"/>
</dbReference>
<dbReference type="Gene3D" id="2.30.39.10">
    <property type="entry name" value="Alpha-1-antitrypsin, domain 1"/>
    <property type="match status" value="1"/>
</dbReference>
<feature type="domain" description="Serpin" evidence="5">
    <location>
        <begin position="32"/>
        <end position="389"/>
    </location>
</feature>
<dbReference type="InterPro" id="IPR036186">
    <property type="entry name" value="Serpin_sf"/>
</dbReference>
<keyword evidence="1" id="KW-0646">Protease inhibitor</keyword>
<dbReference type="GO" id="GO:0005615">
    <property type="term" value="C:extracellular space"/>
    <property type="evidence" value="ECO:0007669"/>
    <property type="project" value="InterPro"/>
</dbReference>
<dbReference type="EMBL" id="GAKP01006350">
    <property type="protein sequence ID" value="JAC52602.1"/>
    <property type="molecule type" value="Transcribed_RNA"/>
</dbReference>
<dbReference type="InterPro" id="IPR042185">
    <property type="entry name" value="Serpin_sf_2"/>
</dbReference>
<reference evidence="6" key="1">
    <citation type="journal article" date="2014" name="BMC Genomics">
        <title>Characterizing the developmental transcriptome of the oriental fruit fly, Bactrocera dorsalis (Diptera: Tephritidae) through comparative genomic analysis with Drosophila melanogaster utilizing modENCODE datasets.</title>
        <authorList>
            <person name="Geib S.M."/>
            <person name="Calla B."/>
            <person name="Hall B."/>
            <person name="Hou S."/>
            <person name="Manoukis N.C."/>
        </authorList>
    </citation>
    <scope>NUCLEOTIDE SEQUENCE</scope>
    <source>
        <strain evidence="6">Punador</strain>
    </source>
</reference>
<keyword evidence="4" id="KW-0732">Signal</keyword>
<dbReference type="PROSITE" id="PS00284">
    <property type="entry name" value="SERPIN"/>
    <property type="match status" value="1"/>
</dbReference>
<dbReference type="SMART" id="SM00093">
    <property type="entry name" value="SERPIN"/>
    <property type="match status" value="1"/>
</dbReference>
<dbReference type="CDD" id="cd19954">
    <property type="entry name" value="serpin42Dd-like_insects"/>
    <property type="match status" value="1"/>
</dbReference>
<dbReference type="Gene3D" id="3.30.497.10">
    <property type="entry name" value="Antithrombin, subunit I, domain 2"/>
    <property type="match status" value="1"/>
</dbReference>
<dbReference type="AlphaFoldDB" id="A0A034WAJ5"/>
<proteinExistence type="inferred from homology"/>
<sequence length="389" mass="44692">MKWCLVVAFLLNYFLSRYVAANVIQDRNLFATELFQTIASEKQNENVIISPVAIQTALGLAYYGADGKTAKELQRSLHAQSQSRSGIAKSYYKLLHSFVKPKTTLEIANKIYAKDELVIEPEFREAAEKYFDSDAEQLDFTDEPKAVELINKWLAEKTNGKIQNVLSNVEPDINVALVNAIYFKAKWARPFMDDATSDRVFFINANETVKVPTMFADNWYNYAEYEELDAKAIELFFENTDLRMWFILPNQRNGLYELEQKLKGVDFDELEKRWEWSSVTVNLPKFGFEFDTDLKPYLLKLGIKTMFTDEADFSNIFHESPISTRVSRVQHKAFIDVNEIGCEAAAASVAVGVPMSLPWDPKTFIADHPFVFIIRDPHAIYFTGHIARF</sequence>
<keyword evidence="2" id="KW-0722">Serine protease inhibitor</keyword>
<comment type="similarity">
    <text evidence="3">Belongs to the serpin family.</text>
</comment>
<dbReference type="PANTHER" id="PTHR11461">
    <property type="entry name" value="SERINE PROTEASE INHIBITOR, SERPIN"/>
    <property type="match status" value="1"/>
</dbReference>
<feature type="chain" id="PRO_5007369220" evidence="4">
    <location>
        <begin position="22"/>
        <end position="389"/>
    </location>
</feature>
<evidence type="ECO:0000256" key="4">
    <source>
        <dbReference type="SAM" id="SignalP"/>
    </source>
</evidence>
<protein>
    <submittedName>
        <fullName evidence="6">Serpin B8</fullName>
    </submittedName>
</protein>
<dbReference type="InterPro" id="IPR000215">
    <property type="entry name" value="Serpin_fam"/>
</dbReference>
<dbReference type="EMBL" id="GAKP01006351">
    <property type="protein sequence ID" value="JAC52601.1"/>
    <property type="molecule type" value="Transcribed_RNA"/>
</dbReference>
<accession>A0A034WAJ5</accession>
<evidence type="ECO:0000313" key="6">
    <source>
        <dbReference type="EMBL" id="JAC52601.1"/>
    </source>
</evidence>
<evidence type="ECO:0000256" key="3">
    <source>
        <dbReference type="RuleBase" id="RU000411"/>
    </source>
</evidence>
<feature type="signal peptide" evidence="4">
    <location>
        <begin position="1"/>
        <end position="21"/>
    </location>
</feature>
<evidence type="ECO:0000256" key="1">
    <source>
        <dbReference type="ARBA" id="ARBA00022690"/>
    </source>
</evidence>
<organism evidence="6">
    <name type="scientific">Bactrocera dorsalis</name>
    <name type="common">Oriental fruit fly</name>
    <name type="synonym">Dacus dorsalis</name>
    <dbReference type="NCBI Taxonomy" id="27457"/>
    <lineage>
        <taxon>Eukaryota</taxon>
        <taxon>Metazoa</taxon>
        <taxon>Ecdysozoa</taxon>
        <taxon>Arthropoda</taxon>
        <taxon>Hexapoda</taxon>
        <taxon>Insecta</taxon>
        <taxon>Pterygota</taxon>
        <taxon>Neoptera</taxon>
        <taxon>Endopterygota</taxon>
        <taxon>Diptera</taxon>
        <taxon>Brachycera</taxon>
        <taxon>Muscomorpha</taxon>
        <taxon>Tephritoidea</taxon>
        <taxon>Tephritidae</taxon>
        <taxon>Bactrocera</taxon>
        <taxon>Bactrocera</taxon>
    </lineage>
</organism>
<dbReference type="InterPro" id="IPR023796">
    <property type="entry name" value="Serpin_dom"/>
</dbReference>
<evidence type="ECO:0000256" key="2">
    <source>
        <dbReference type="ARBA" id="ARBA00022900"/>
    </source>
</evidence>
<dbReference type="SUPFAM" id="SSF56574">
    <property type="entry name" value="Serpins"/>
    <property type="match status" value="1"/>
</dbReference>